<comment type="caution">
    <text evidence="2">The sequence shown here is derived from an EMBL/GenBank/DDBJ whole genome shotgun (WGS) entry which is preliminary data.</text>
</comment>
<evidence type="ECO:0000256" key="1">
    <source>
        <dbReference type="SAM" id="MobiDB-lite"/>
    </source>
</evidence>
<reference evidence="2 3" key="1">
    <citation type="submission" date="2021-03" db="EMBL/GenBank/DDBJ databases">
        <title>Actinomadura violae sp. nov., isolated from lichen in Thailand.</title>
        <authorList>
            <person name="Kanchanasin P."/>
            <person name="Saeng-In P."/>
            <person name="Phongsopitanun W."/>
            <person name="Yuki M."/>
            <person name="Kudo T."/>
            <person name="Ohkuma M."/>
            <person name="Tanasupawat S."/>
        </authorList>
    </citation>
    <scope>NUCLEOTIDE SEQUENCE [LARGE SCALE GENOMIC DNA]</scope>
    <source>
        <strain evidence="2 3">LCR2-06</strain>
    </source>
</reference>
<evidence type="ECO:0000313" key="2">
    <source>
        <dbReference type="EMBL" id="MBO2464982.1"/>
    </source>
</evidence>
<feature type="region of interest" description="Disordered" evidence="1">
    <location>
        <begin position="1"/>
        <end position="22"/>
    </location>
</feature>
<evidence type="ECO:0000313" key="3">
    <source>
        <dbReference type="Proteomes" id="UP000680206"/>
    </source>
</evidence>
<feature type="region of interest" description="Disordered" evidence="1">
    <location>
        <begin position="115"/>
        <end position="140"/>
    </location>
</feature>
<gene>
    <name evidence="2" type="ORF">J4709_46195</name>
</gene>
<protein>
    <submittedName>
        <fullName evidence="2">Uncharacterized protein</fullName>
    </submittedName>
</protein>
<dbReference type="EMBL" id="JAGEPF010000040">
    <property type="protein sequence ID" value="MBO2464982.1"/>
    <property type="molecule type" value="Genomic_DNA"/>
</dbReference>
<sequence>MSDGRARSTPIPNRSPNLSARPPVPAADLVLILPDGITDTDVLEAIADTFTKVRATLAGHAAQADRAAAQTRDQVRRAGLAGQAAASRRAVALLDETITGQLNLWTQYDRWRRVTGSDRPSAEPGAEPAGGPDGEQLELP</sequence>
<dbReference type="Proteomes" id="UP000680206">
    <property type="component" value="Unassembled WGS sequence"/>
</dbReference>
<keyword evidence="3" id="KW-1185">Reference proteome</keyword>
<accession>A0ABS3S7K0</accession>
<dbReference type="RefSeq" id="WP_208251845.1">
    <property type="nucleotide sequence ID" value="NZ_JAGEPF010000040.1"/>
</dbReference>
<name>A0ABS3S7K0_9ACTN</name>
<proteinExistence type="predicted"/>
<organism evidence="2 3">
    <name type="scientific">Actinomadura violacea</name>
    <dbReference type="NCBI Taxonomy" id="2819934"/>
    <lineage>
        <taxon>Bacteria</taxon>
        <taxon>Bacillati</taxon>
        <taxon>Actinomycetota</taxon>
        <taxon>Actinomycetes</taxon>
        <taxon>Streptosporangiales</taxon>
        <taxon>Thermomonosporaceae</taxon>
        <taxon>Actinomadura</taxon>
    </lineage>
</organism>